<dbReference type="GO" id="GO:0003677">
    <property type="term" value="F:DNA binding"/>
    <property type="evidence" value="ECO:0007669"/>
    <property type="project" value="InterPro"/>
</dbReference>
<protein>
    <submittedName>
        <fullName evidence="1">Helix-turn-helix transcriptional regulator</fullName>
    </submittedName>
</protein>
<gene>
    <name evidence="1" type="ORF">FO059_12295</name>
</gene>
<dbReference type="InterPro" id="IPR010982">
    <property type="entry name" value="Lambda_DNA-bd_dom_sf"/>
</dbReference>
<evidence type="ECO:0000313" key="2">
    <source>
        <dbReference type="Proteomes" id="UP000317344"/>
    </source>
</evidence>
<name>A0A516X4D8_9ACTN</name>
<dbReference type="Proteomes" id="UP000317344">
    <property type="component" value="Chromosome"/>
</dbReference>
<dbReference type="RefSeq" id="WP_143909144.1">
    <property type="nucleotide sequence ID" value="NZ_CP041765.1"/>
</dbReference>
<sequence>MATIRLRADVLKKLQEMHALNDSTTARAIGVDRSTLHRIKDGATPSAGFIAGAVLTFGVPIESLFSVIEDDATSTAA</sequence>
<dbReference type="EMBL" id="CP041765">
    <property type="protein sequence ID" value="QDQ97949.1"/>
    <property type="molecule type" value="Genomic_DNA"/>
</dbReference>
<proteinExistence type="predicted"/>
<organism evidence="1 2">
    <name type="scientific">Tomitella fengzijianii</name>
    <dbReference type="NCBI Taxonomy" id="2597660"/>
    <lineage>
        <taxon>Bacteria</taxon>
        <taxon>Bacillati</taxon>
        <taxon>Actinomycetota</taxon>
        <taxon>Actinomycetes</taxon>
        <taxon>Mycobacteriales</taxon>
        <taxon>Tomitella</taxon>
    </lineage>
</organism>
<dbReference type="SUPFAM" id="SSF47413">
    <property type="entry name" value="lambda repressor-like DNA-binding domains"/>
    <property type="match status" value="1"/>
</dbReference>
<reference evidence="1 2" key="2">
    <citation type="submission" date="2019-07" db="EMBL/GenBank/DDBJ databases">
        <authorList>
            <person name="Huang Y."/>
        </authorList>
    </citation>
    <scope>NUCLEOTIDE SEQUENCE [LARGE SCALE GENOMIC DNA]</scope>
    <source>
        <strain evidence="1 2">HY188</strain>
    </source>
</reference>
<dbReference type="OrthoDB" id="5123161at2"/>
<dbReference type="KEGG" id="toy:FO059_12295"/>
<evidence type="ECO:0000313" key="1">
    <source>
        <dbReference type="EMBL" id="QDQ97949.1"/>
    </source>
</evidence>
<dbReference type="AlphaFoldDB" id="A0A516X4D8"/>
<accession>A0A516X4D8</accession>
<reference evidence="1 2" key="1">
    <citation type="submission" date="2019-07" db="EMBL/GenBank/DDBJ databases">
        <title>Tomitella cavernea sp. nov., an actinomycete isolated from soil.</title>
        <authorList>
            <person name="Cheng J."/>
        </authorList>
    </citation>
    <scope>NUCLEOTIDE SEQUENCE [LARGE SCALE GENOMIC DNA]</scope>
    <source>
        <strain evidence="1 2">HY188</strain>
    </source>
</reference>
<keyword evidence="2" id="KW-1185">Reference proteome</keyword>